<evidence type="ECO:0000313" key="3">
    <source>
        <dbReference type="Proteomes" id="UP000265816"/>
    </source>
</evidence>
<proteinExistence type="predicted"/>
<accession>A0A398BDN3</accession>
<dbReference type="PROSITE" id="PS51128">
    <property type="entry name" value="ZF_DKSA_2"/>
    <property type="match status" value="1"/>
</dbReference>
<name>A0A398BDN3_9BACI</name>
<keyword evidence="3" id="KW-1185">Reference proteome</keyword>
<evidence type="ECO:0000256" key="1">
    <source>
        <dbReference type="PROSITE-ProRule" id="PRU00510"/>
    </source>
</evidence>
<dbReference type="OrthoDB" id="2875147at2"/>
<reference evidence="2 3" key="1">
    <citation type="submission" date="2018-08" db="EMBL/GenBank/DDBJ databases">
        <title>Bacillus jemisoniae sp. nov., Bacillus chryseoplanitiae sp. nov., Bacillus resnikiae sp. nov., and Bacillus frankliniae sp. nov., isolated from Viking spacecraft and associated surfaces.</title>
        <authorList>
            <person name="Seuylemezian A."/>
            <person name="Vaishampayan P."/>
        </authorList>
    </citation>
    <scope>NUCLEOTIDE SEQUENCE [LARGE SCALE GENOMIC DNA]</scope>
    <source>
        <strain evidence="2 3">JJ-247</strain>
    </source>
</reference>
<organism evidence="2 3">
    <name type="scientific">Mesobacillus zeae</name>
    <dbReference type="NCBI Taxonomy" id="1917180"/>
    <lineage>
        <taxon>Bacteria</taxon>
        <taxon>Bacillati</taxon>
        <taxon>Bacillota</taxon>
        <taxon>Bacilli</taxon>
        <taxon>Bacillales</taxon>
        <taxon>Bacillaceae</taxon>
        <taxon>Mesobacillus</taxon>
    </lineage>
</organism>
<evidence type="ECO:0000313" key="2">
    <source>
        <dbReference type="EMBL" id="RID87927.1"/>
    </source>
</evidence>
<dbReference type="AlphaFoldDB" id="A0A398BDN3"/>
<feature type="zinc finger region" description="dksA C4-type" evidence="1">
    <location>
        <begin position="57"/>
        <end position="81"/>
    </location>
</feature>
<dbReference type="RefSeq" id="WP_119111498.1">
    <property type="nucleotide sequence ID" value="NZ_CBCSEO010000001.1"/>
</dbReference>
<protein>
    <submittedName>
        <fullName evidence="2">Uncharacterized protein</fullName>
    </submittedName>
</protein>
<sequence length="93" mass="10730">MKRYYFIQEELRRTRDELAAYLHEGAEESPVLPFIRAEYDDVELAIKKLEAGNFGKCELSGELLPEGLLGMVPTARNTSDLNRMGEYLRKSLY</sequence>
<gene>
    <name evidence="2" type="ORF">D1970_03575</name>
</gene>
<dbReference type="EMBL" id="QWVT01000008">
    <property type="protein sequence ID" value="RID87927.1"/>
    <property type="molecule type" value="Genomic_DNA"/>
</dbReference>
<dbReference type="Gene3D" id="1.20.120.910">
    <property type="entry name" value="DksA, coiled-coil domain"/>
    <property type="match status" value="1"/>
</dbReference>
<dbReference type="Proteomes" id="UP000265816">
    <property type="component" value="Unassembled WGS sequence"/>
</dbReference>
<comment type="caution">
    <text evidence="2">The sequence shown here is derived from an EMBL/GenBank/DDBJ whole genome shotgun (WGS) entry which is preliminary data.</text>
</comment>